<protein>
    <submittedName>
        <fullName evidence="2">Protein of uncharacterized function (DUF1703)./Predicted AAA-ATPase</fullName>
    </submittedName>
</protein>
<reference evidence="2 3" key="1">
    <citation type="submission" date="2015-09" db="EMBL/GenBank/DDBJ databases">
        <authorList>
            <consortium name="Pathogen Informatics"/>
        </authorList>
    </citation>
    <scope>NUCLEOTIDE SEQUENCE [LARGE SCALE GENOMIC DNA]</scope>
    <source>
        <strain evidence="2 3">2789STDY5834945</strain>
    </source>
</reference>
<accession>A0A174P472</accession>
<sequence length="585" mass="68346">MLEILSHSSHFLPFLSPKRRRKIGKTQPSFFNFPPHFQINPPIEADFRKYLLSLMCKRSKESGMDNLMRKLPIGIQTFEDIRRKNYLYVDKTALVWRMANLGKPYFLNRPRRFGKSLLLSTLESYFLGKKELFEGLAIEQMETEWTEHPVLHLDLNAEKYDKPEKLNDILSNHLTQWELQYGKGLDEKTPSARFGGVIRRACEQTGRQVVVLVDEYDKPLLQAITNLELLEEYRQSLKAFYGVLKSTDRYLRFVFLTGVTKFSQVSVFSDLNQLNDISLDYSYATLCGITREELIATFEPEIETFGRKNHQTPEEVVTAMERNYDGYHFHPDGDGVFNPFSVLNAFSKLELGNYWFQTGTPTFLIELLQKSDYDLRTLLNGIEAPVSSFAEYRVDANNPIPLIYQSGYLTIKECDREFQNYLLAFPNDEVRYGFINFLVPFYTPMKNNDQGFYIGKFVQDLRIGDYDSFLTRLKAFFGDIPYELNDQTERHYQVIFYLVFKLMGQFTEAEVRSARGRADAIVKTPKYIYVFEFKLNGTAEEALKQIDEKGYLIPYQADHREIIKIGVEFSAESRNLNRWLIETIE</sequence>
<dbReference type="InterPro" id="IPR018631">
    <property type="entry name" value="AAA-ATPase-like_dom"/>
</dbReference>
<evidence type="ECO:0000313" key="3">
    <source>
        <dbReference type="Proteomes" id="UP000095541"/>
    </source>
</evidence>
<dbReference type="EMBL" id="CZBI01000001">
    <property type="protein sequence ID" value="CUP53630.1"/>
    <property type="molecule type" value="Genomic_DNA"/>
</dbReference>
<dbReference type="Pfam" id="PF09820">
    <property type="entry name" value="AAA-ATPase_like"/>
    <property type="match status" value="1"/>
</dbReference>
<dbReference type="PANTHER" id="PTHR34825:SF1">
    <property type="entry name" value="AAA-ATPASE-LIKE DOMAIN-CONTAINING PROTEIN"/>
    <property type="match status" value="1"/>
</dbReference>
<dbReference type="Proteomes" id="UP000095541">
    <property type="component" value="Unassembled WGS sequence"/>
</dbReference>
<dbReference type="AlphaFoldDB" id="A0A174P472"/>
<feature type="domain" description="AAA-ATPase-like" evidence="1">
    <location>
        <begin position="72"/>
        <end position="268"/>
    </location>
</feature>
<evidence type="ECO:0000313" key="2">
    <source>
        <dbReference type="EMBL" id="CUP53630.1"/>
    </source>
</evidence>
<dbReference type="PANTHER" id="PTHR34825">
    <property type="entry name" value="CONSERVED PROTEIN, WITH A WEAK D-GALACTARATE DEHYDRATASE/ALTRONATE HYDROLASE DOMAIN"/>
    <property type="match status" value="1"/>
</dbReference>
<organism evidence="2 3">
    <name type="scientific">Bacteroides thetaiotaomicron</name>
    <dbReference type="NCBI Taxonomy" id="818"/>
    <lineage>
        <taxon>Bacteria</taxon>
        <taxon>Pseudomonadati</taxon>
        <taxon>Bacteroidota</taxon>
        <taxon>Bacteroidia</taxon>
        <taxon>Bacteroidales</taxon>
        <taxon>Bacteroidaceae</taxon>
        <taxon>Bacteroides</taxon>
    </lineage>
</organism>
<name>A0A174P472_BACT4</name>
<proteinExistence type="predicted"/>
<evidence type="ECO:0000259" key="1">
    <source>
        <dbReference type="Pfam" id="PF09820"/>
    </source>
</evidence>
<gene>
    <name evidence="2" type="ORF">ERS852557_00928</name>
</gene>
<dbReference type="InterPro" id="IPR012547">
    <property type="entry name" value="PDDEXK_9"/>
</dbReference>
<dbReference type="Pfam" id="PF08011">
    <property type="entry name" value="PDDEXK_9"/>
    <property type="match status" value="1"/>
</dbReference>